<organism evidence="1 2">
    <name type="scientific">Linum tenue</name>
    <dbReference type="NCBI Taxonomy" id="586396"/>
    <lineage>
        <taxon>Eukaryota</taxon>
        <taxon>Viridiplantae</taxon>
        <taxon>Streptophyta</taxon>
        <taxon>Embryophyta</taxon>
        <taxon>Tracheophyta</taxon>
        <taxon>Spermatophyta</taxon>
        <taxon>Magnoliopsida</taxon>
        <taxon>eudicotyledons</taxon>
        <taxon>Gunneridae</taxon>
        <taxon>Pentapetalae</taxon>
        <taxon>rosids</taxon>
        <taxon>fabids</taxon>
        <taxon>Malpighiales</taxon>
        <taxon>Linaceae</taxon>
        <taxon>Linum</taxon>
    </lineage>
</organism>
<dbReference type="Proteomes" id="UP001154282">
    <property type="component" value="Unassembled WGS sequence"/>
</dbReference>
<proteinExistence type="predicted"/>
<reference evidence="1" key="1">
    <citation type="submission" date="2022-08" db="EMBL/GenBank/DDBJ databases">
        <authorList>
            <person name="Gutierrez-Valencia J."/>
        </authorList>
    </citation>
    <scope>NUCLEOTIDE SEQUENCE</scope>
</reference>
<evidence type="ECO:0000313" key="2">
    <source>
        <dbReference type="Proteomes" id="UP001154282"/>
    </source>
</evidence>
<protein>
    <submittedName>
        <fullName evidence="1">Uncharacterized protein</fullName>
    </submittedName>
</protein>
<name>A0AAV0QN96_9ROSI</name>
<accession>A0AAV0QN96</accession>
<feature type="non-terminal residue" evidence="1">
    <location>
        <position position="1"/>
    </location>
</feature>
<comment type="caution">
    <text evidence="1">The sequence shown here is derived from an EMBL/GenBank/DDBJ whole genome shotgun (WGS) entry which is preliminary data.</text>
</comment>
<keyword evidence="2" id="KW-1185">Reference proteome</keyword>
<sequence length="94" mass="10405">TNSHPNGAVENRLSNAVGGKCPLILSDRALRFRLLSVASPSPVDSQFFFPSMSSRLPCKYFFNVSVTTCHSGCDVFIFDYCRRSIGVVGDKFKH</sequence>
<gene>
    <name evidence="1" type="ORF">LITE_LOCUS43611</name>
</gene>
<dbReference type="EMBL" id="CAMGYJ010000009">
    <property type="protein sequence ID" value="CAI0545502.1"/>
    <property type="molecule type" value="Genomic_DNA"/>
</dbReference>
<dbReference type="AlphaFoldDB" id="A0AAV0QN96"/>
<evidence type="ECO:0000313" key="1">
    <source>
        <dbReference type="EMBL" id="CAI0545502.1"/>
    </source>
</evidence>